<evidence type="ECO:0000313" key="1">
    <source>
        <dbReference type="EMBL" id="PYB82388.1"/>
    </source>
</evidence>
<dbReference type="Proteomes" id="UP000247620">
    <property type="component" value="Unassembled WGS sequence"/>
</dbReference>
<sequence>MYENTAELRKALKAQNPLEPPSERLLATGLATGRCHQGHDQVLDCLFTEQAEARKSEIVGNFLVGVERNEASLRAAMSAFACATHLPKHPFTVHDQLTCQVCSAFEQIDVNFMQLNRVRFFVGAVLGGDILHIAFMLQEHNAAAKLRPENFDLMVSVIDLIRNVPAPTKPKELLKLLRKLPGIKMSEEEGRGFLDLLGHCGILQTPEHPGLLYRYTNLGLAPRSARSSDWSYPMDFWRGEHGLNQDALHYWFSDYPELLKA</sequence>
<dbReference type="RefSeq" id="WP_110700211.1">
    <property type="nucleotide sequence ID" value="NZ_QJRO01000006.1"/>
</dbReference>
<gene>
    <name evidence="1" type="ORF">DMX07_12020</name>
</gene>
<organism evidence="1 2">
    <name type="scientific">Pseudomonas soli</name>
    <dbReference type="NCBI Taxonomy" id="1306993"/>
    <lineage>
        <taxon>Bacteria</taxon>
        <taxon>Pseudomonadati</taxon>
        <taxon>Pseudomonadota</taxon>
        <taxon>Gammaproteobacteria</taxon>
        <taxon>Pseudomonadales</taxon>
        <taxon>Pseudomonadaceae</taxon>
        <taxon>Pseudomonas</taxon>
    </lineage>
</organism>
<comment type="caution">
    <text evidence="1">The sequence shown here is derived from an EMBL/GenBank/DDBJ whole genome shotgun (WGS) entry which is preliminary data.</text>
</comment>
<accession>A0A2V4HW45</accession>
<dbReference type="EMBL" id="QJRO01000006">
    <property type="protein sequence ID" value="PYB82388.1"/>
    <property type="molecule type" value="Genomic_DNA"/>
</dbReference>
<protein>
    <submittedName>
        <fullName evidence="1">Uncharacterized protein</fullName>
    </submittedName>
</protein>
<dbReference type="AlphaFoldDB" id="A0A2V4HW45"/>
<reference evidence="1 2" key="1">
    <citation type="submission" date="2018-06" db="EMBL/GenBank/DDBJ databases">
        <title>Pseudomonas diversity within urban Lake Michigan freshwaters.</title>
        <authorList>
            <person name="Batrich M."/>
            <person name="Hatzopoulos T."/>
            <person name="Putonti C."/>
        </authorList>
    </citation>
    <scope>NUCLEOTIDE SEQUENCE [LARGE SCALE GENOMIC DNA]</scope>
    <source>
        <strain evidence="1 2">LBp-160603</strain>
    </source>
</reference>
<evidence type="ECO:0000313" key="2">
    <source>
        <dbReference type="Proteomes" id="UP000247620"/>
    </source>
</evidence>
<proteinExistence type="predicted"/>
<name>A0A2V4HW45_9PSED</name>